<proteinExistence type="inferred from homology"/>
<keyword evidence="2" id="KW-1003">Cell membrane</keyword>
<comment type="subcellular location">
    <subcellularLocation>
        <location evidence="1">Cell membrane</location>
        <topology evidence="1">Multi-pass membrane protein</topology>
    </subcellularLocation>
</comment>
<organism evidence="9 10">
    <name type="scientific">Candidatus Amulumruptor caecigallinarius</name>
    <dbReference type="NCBI Taxonomy" id="2109911"/>
    <lineage>
        <taxon>Bacteria</taxon>
        <taxon>Pseudomonadati</taxon>
        <taxon>Bacteroidota</taxon>
        <taxon>Bacteroidia</taxon>
        <taxon>Bacteroidales</taxon>
        <taxon>Muribaculaceae</taxon>
        <taxon>Candidatus Amulumruptor</taxon>
    </lineage>
</organism>
<evidence type="ECO:0000256" key="5">
    <source>
        <dbReference type="ARBA" id="ARBA00023136"/>
    </source>
</evidence>
<evidence type="ECO:0000313" key="10">
    <source>
        <dbReference type="Proteomes" id="UP000711407"/>
    </source>
</evidence>
<feature type="transmembrane region" description="Helical" evidence="7">
    <location>
        <begin position="139"/>
        <end position="160"/>
    </location>
</feature>
<feature type="domain" description="Threonine/serine exporter-like N-terminal" evidence="8">
    <location>
        <begin position="15"/>
        <end position="251"/>
    </location>
</feature>
<dbReference type="PANTHER" id="PTHR34390:SF2">
    <property type="entry name" value="SUCCINATE TRANSPORTER SUBUNIT YJJP-RELATED"/>
    <property type="match status" value="1"/>
</dbReference>
<accession>A0A921EAH6</accession>
<dbReference type="GO" id="GO:0022857">
    <property type="term" value="F:transmembrane transporter activity"/>
    <property type="evidence" value="ECO:0007669"/>
    <property type="project" value="InterPro"/>
</dbReference>
<evidence type="ECO:0000256" key="1">
    <source>
        <dbReference type="ARBA" id="ARBA00004651"/>
    </source>
</evidence>
<protein>
    <submittedName>
        <fullName evidence="9">Threonine/serine exporter family protein</fullName>
    </submittedName>
</protein>
<dbReference type="Proteomes" id="UP000711407">
    <property type="component" value="Unassembled WGS sequence"/>
</dbReference>
<comment type="caution">
    <text evidence="9">The sequence shown here is derived from an EMBL/GenBank/DDBJ whole genome shotgun (WGS) entry which is preliminary data.</text>
</comment>
<dbReference type="GO" id="GO:0005886">
    <property type="term" value="C:plasma membrane"/>
    <property type="evidence" value="ECO:0007669"/>
    <property type="project" value="UniProtKB-SubCell"/>
</dbReference>
<sequence>MNEIQSSSPLGDVMDFCSKYAAYMFGCGVHTSRVVRCTERIACSQHVEVDISYTLQHFVMTMRDPSDGSAMTRVCTAEKLPISFLRNSDLSALSWQAVDDKLGLDELWTRFNRLTAKPRINQHVVLALVGVANACFCRLFGGDATAMLVVFVATLIGFGLRQQMQKRGVNHYIVFVVSAYVASMCASVSLLLDCTAEIAIATSPLFLIPGVPLINSCVDVLDGHVLVGFSRLISTMLLIMCIAIGLSFTLLLIKGSLL</sequence>
<dbReference type="PANTHER" id="PTHR34390">
    <property type="entry name" value="UPF0442 PROTEIN YJJB-RELATED"/>
    <property type="match status" value="1"/>
</dbReference>
<dbReference type="InterPro" id="IPR010619">
    <property type="entry name" value="ThrE-like_N"/>
</dbReference>
<evidence type="ECO:0000256" key="7">
    <source>
        <dbReference type="SAM" id="Phobius"/>
    </source>
</evidence>
<dbReference type="AlphaFoldDB" id="A0A921EAH6"/>
<reference evidence="9" key="2">
    <citation type="submission" date="2021-09" db="EMBL/GenBank/DDBJ databases">
        <authorList>
            <person name="Gilroy R."/>
        </authorList>
    </citation>
    <scope>NUCLEOTIDE SEQUENCE</scope>
    <source>
        <strain evidence="9">4100</strain>
    </source>
</reference>
<evidence type="ECO:0000256" key="3">
    <source>
        <dbReference type="ARBA" id="ARBA00022692"/>
    </source>
</evidence>
<feature type="transmembrane region" description="Helical" evidence="7">
    <location>
        <begin position="233"/>
        <end position="253"/>
    </location>
</feature>
<evidence type="ECO:0000256" key="2">
    <source>
        <dbReference type="ARBA" id="ARBA00022475"/>
    </source>
</evidence>
<dbReference type="GO" id="GO:0015744">
    <property type="term" value="P:succinate transport"/>
    <property type="evidence" value="ECO:0007669"/>
    <property type="project" value="TreeGrafter"/>
</dbReference>
<keyword evidence="4 7" id="KW-1133">Transmembrane helix</keyword>
<gene>
    <name evidence="9" type="ORF">K8V47_05530</name>
</gene>
<dbReference type="Pfam" id="PF06738">
    <property type="entry name" value="ThrE"/>
    <property type="match status" value="1"/>
</dbReference>
<evidence type="ECO:0000313" key="9">
    <source>
        <dbReference type="EMBL" id="HJE39202.1"/>
    </source>
</evidence>
<dbReference type="InterPro" id="IPR050539">
    <property type="entry name" value="ThrE_Dicarb/AminoAcid_Exp"/>
</dbReference>
<evidence type="ECO:0000256" key="4">
    <source>
        <dbReference type="ARBA" id="ARBA00022989"/>
    </source>
</evidence>
<feature type="transmembrane region" description="Helical" evidence="7">
    <location>
        <begin position="172"/>
        <end position="192"/>
    </location>
</feature>
<comment type="similarity">
    <text evidence="6">Belongs to the ThrE exporter (TC 2.A.79) family.</text>
</comment>
<reference evidence="9" key="1">
    <citation type="journal article" date="2021" name="PeerJ">
        <title>Extensive microbial diversity within the chicken gut microbiome revealed by metagenomics and culture.</title>
        <authorList>
            <person name="Gilroy R."/>
            <person name="Ravi A."/>
            <person name="Getino M."/>
            <person name="Pursley I."/>
            <person name="Horton D.L."/>
            <person name="Alikhan N.F."/>
            <person name="Baker D."/>
            <person name="Gharbi K."/>
            <person name="Hall N."/>
            <person name="Watson M."/>
            <person name="Adriaenssens E.M."/>
            <person name="Foster-Nyarko E."/>
            <person name="Jarju S."/>
            <person name="Secka A."/>
            <person name="Antonio M."/>
            <person name="Oren A."/>
            <person name="Chaudhuri R.R."/>
            <person name="La Ragione R."/>
            <person name="Hildebrand F."/>
            <person name="Pallen M.J."/>
        </authorList>
    </citation>
    <scope>NUCLEOTIDE SEQUENCE</scope>
    <source>
        <strain evidence="9">4100</strain>
    </source>
</reference>
<evidence type="ECO:0000259" key="8">
    <source>
        <dbReference type="Pfam" id="PF06738"/>
    </source>
</evidence>
<keyword evidence="3 7" id="KW-0812">Transmembrane</keyword>
<name>A0A921EAH6_9BACT</name>
<dbReference type="EMBL" id="DYXT01000028">
    <property type="protein sequence ID" value="HJE39202.1"/>
    <property type="molecule type" value="Genomic_DNA"/>
</dbReference>
<keyword evidence="5 7" id="KW-0472">Membrane</keyword>
<evidence type="ECO:0000256" key="6">
    <source>
        <dbReference type="ARBA" id="ARBA00034125"/>
    </source>
</evidence>